<accession>A0A4R3QCV8</accession>
<dbReference type="InterPro" id="IPR025139">
    <property type="entry name" value="DUF4062"/>
</dbReference>
<evidence type="ECO:0000313" key="3">
    <source>
        <dbReference type="Proteomes" id="UP000294576"/>
    </source>
</evidence>
<dbReference type="Pfam" id="PF13271">
    <property type="entry name" value="DUF4062"/>
    <property type="match status" value="1"/>
</dbReference>
<dbReference type="AlphaFoldDB" id="A0A4R3QCV8"/>
<dbReference type="Proteomes" id="UP000294576">
    <property type="component" value="Unassembled WGS sequence"/>
</dbReference>
<name>A0A4R3QCV8_RHISU</name>
<evidence type="ECO:0000313" key="2">
    <source>
        <dbReference type="EMBL" id="TCU18779.1"/>
    </source>
</evidence>
<proteinExistence type="predicted"/>
<sequence>MTFVATTIKVLIASPSDLHEERDAAERAIHEWNATNSEAESVVLLPIRWEENTFPANGQRPQEIINRQIVDSSDIAIALFWTRFGTSTGVAASGTVEEIERFSEAGKPIMIYFSSRQIDPSRIDIEQLQKLRDFKSETYGRALVETAQSPDQLQHALFRHLTSQVRMVKPKRVAINSRTAKQRELTEMMLALKSAGISPAEADAYGESIKGIRRTKAETTDPAGPEDKGPNGHRIGYTAEGDKVEWIPDDENPGEFWPIILRRGDEAILSAYNEFWDKVWWNRHQNWLYRIESGKEPLIEGQKPLLETAKKAARRIERKYGKKNLGWDDFEWGLLSGRMSALSWVLGSEWNESLDT</sequence>
<reference evidence="2 3" key="1">
    <citation type="submission" date="2019-03" db="EMBL/GenBank/DDBJ databases">
        <title>Genomic Encyclopedia of Type Strains, Phase IV (KMG-V): Genome sequencing to study the core and pangenomes of soil and plant-associated prokaryotes.</title>
        <authorList>
            <person name="Whitman W."/>
        </authorList>
    </citation>
    <scope>NUCLEOTIDE SEQUENCE [LARGE SCALE GENOMIC DNA]</scope>
    <source>
        <strain evidence="2 3">Hc14</strain>
    </source>
</reference>
<organism evidence="2 3">
    <name type="scientific">Rhizobium sullae</name>
    <name type="common">Rhizobium hedysari</name>
    <dbReference type="NCBI Taxonomy" id="50338"/>
    <lineage>
        <taxon>Bacteria</taxon>
        <taxon>Pseudomonadati</taxon>
        <taxon>Pseudomonadota</taxon>
        <taxon>Alphaproteobacteria</taxon>
        <taxon>Hyphomicrobiales</taxon>
        <taxon>Rhizobiaceae</taxon>
        <taxon>Rhizobium/Agrobacterium group</taxon>
        <taxon>Rhizobium</taxon>
    </lineage>
</organism>
<protein>
    <submittedName>
        <fullName evidence="2">Uncharacterized protein DUF4062</fullName>
    </submittedName>
</protein>
<dbReference type="RefSeq" id="WP_132559081.1">
    <property type="nucleotide sequence ID" value="NZ_SMBH01000002.1"/>
</dbReference>
<gene>
    <name evidence="2" type="ORF">EV132_1024</name>
</gene>
<feature type="domain" description="DUF4062" evidence="1">
    <location>
        <begin position="9"/>
        <end position="100"/>
    </location>
</feature>
<dbReference type="EMBL" id="SMBH01000002">
    <property type="protein sequence ID" value="TCU18779.1"/>
    <property type="molecule type" value="Genomic_DNA"/>
</dbReference>
<evidence type="ECO:0000259" key="1">
    <source>
        <dbReference type="Pfam" id="PF13271"/>
    </source>
</evidence>
<comment type="caution">
    <text evidence="2">The sequence shown here is derived from an EMBL/GenBank/DDBJ whole genome shotgun (WGS) entry which is preliminary data.</text>
</comment>